<dbReference type="Proteomes" id="UP000217507">
    <property type="component" value="Chromosome"/>
</dbReference>
<protein>
    <submittedName>
        <fullName evidence="1">Uncharacterized protein</fullName>
    </submittedName>
</protein>
<accession>A0A1Z4KEP0</accession>
<reference evidence="1 2" key="1">
    <citation type="submission" date="2017-06" db="EMBL/GenBank/DDBJ databases">
        <title>Genome sequencing of cyanobaciteial culture collection at National Institute for Environmental Studies (NIES).</title>
        <authorList>
            <person name="Hirose Y."/>
            <person name="Shimura Y."/>
            <person name="Fujisawa T."/>
            <person name="Nakamura Y."/>
            <person name="Kawachi M."/>
        </authorList>
    </citation>
    <scope>NUCLEOTIDE SEQUENCE [LARGE SCALE GENOMIC DNA]</scope>
    <source>
        <strain evidence="1 2">NIES-23</strain>
    </source>
</reference>
<evidence type="ECO:0000313" key="1">
    <source>
        <dbReference type="EMBL" id="BAY67434.1"/>
    </source>
</evidence>
<dbReference type="AlphaFoldDB" id="A0A1Z4KEP0"/>
<organism evidence="1 2">
    <name type="scientific">Trichormus variabilis NIES-23</name>
    <dbReference type="NCBI Taxonomy" id="1973479"/>
    <lineage>
        <taxon>Bacteria</taxon>
        <taxon>Bacillati</taxon>
        <taxon>Cyanobacteriota</taxon>
        <taxon>Cyanophyceae</taxon>
        <taxon>Nostocales</taxon>
        <taxon>Nostocaceae</taxon>
        <taxon>Trichormus</taxon>
    </lineage>
</organism>
<dbReference type="EMBL" id="AP018216">
    <property type="protein sequence ID" value="BAY67434.1"/>
    <property type="molecule type" value="Genomic_DNA"/>
</dbReference>
<gene>
    <name evidence="1" type="ORF">NIES23_02070</name>
</gene>
<sequence length="61" mass="6987">MGLASPNYIFFYLITLKLTNNVVGFSLEDENYVVSEIDVCEENYIHHFGIFQTKNNVSASH</sequence>
<evidence type="ECO:0000313" key="2">
    <source>
        <dbReference type="Proteomes" id="UP000217507"/>
    </source>
</evidence>
<name>A0A1Z4KEP0_ANAVA</name>
<proteinExistence type="predicted"/>